<gene>
    <name evidence="4" type="ORF">Cvel_12439</name>
</gene>
<evidence type="ECO:0000256" key="2">
    <source>
        <dbReference type="SAM" id="MobiDB-lite"/>
    </source>
</evidence>
<dbReference type="InterPro" id="IPR011600">
    <property type="entry name" value="Pept_C14_caspase"/>
</dbReference>
<feature type="domain" description="Peptidase C14 caspase" evidence="3">
    <location>
        <begin position="29"/>
        <end position="236"/>
    </location>
</feature>
<dbReference type="SUPFAM" id="SSF52129">
    <property type="entry name" value="Caspase-like"/>
    <property type="match status" value="1"/>
</dbReference>
<sequence length="304" mass="33462">MSSTWRQRFYGEERENAIKKPFKGDVHMLFCCLNYAGTESPLGCIVDGERLTDAAAAKGVSDITKLYDEGESSGLPTKENLINTIKDLGSRCKPGDYFVFHFSGHGTGVDDEDGDEEDGQDEALCLMDEGLLTDDELAALLVEAIPQDTLVLLLVDACASGTILDVQKPGMWGGRKVACFSGCQDSQCSQDTGNGGAMTNALLEALEKKSCKKRRKAKTASVQFIFNRMVDKLDEAQEEGEEDEDEEDCDEEYDEDEEEYDEEEEEEDAGALIDPISGEERDEGQDLNLSWCGGCDPTKMPFPF</sequence>
<dbReference type="AlphaFoldDB" id="A0A0G4IAB1"/>
<dbReference type="GO" id="GO:0004197">
    <property type="term" value="F:cysteine-type endopeptidase activity"/>
    <property type="evidence" value="ECO:0007669"/>
    <property type="project" value="InterPro"/>
</dbReference>
<accession>A0A0G4IAB1</accession>
<organism evidence="4">
    <name type="scientific">Chromera velia CCMP2878</name>
    <dbReference type="NCBI Taxonomy" id="1169474"/>
    <lineage>
        <taxon>Eukaryota</taxon>
        <taxon>Sar</taxon>
        <taxon>Alveolata</taxon>
        <taxon>Colpodellida</taxon>
        <taxon>Chromeraceae</taxon>
        <taxon>Chromera</taxon>
    </lineage>
</organism>
<protein>
    <recommendedName>
        <fullName evidence="3">Peptidase C14 caspase domain-containing protein</fullName>
    </recommendedName>
</protein>
<proteinExistence type="inferred from homology"/>
<feature type="region of interest" description="Disordered" evidence="2">
    <location>
        <begin position="235"/>
        <end position="304"/>
    </location>
</feature>
<dbReference type="Pfam" id="PF00656">
    <property type="entry name" value="Peptidase_C14"/>
    <property type="match status" value="1"/>
</dbReference>
<dbReference type="GO" id="GO:0006508">
    <property type="term" value="P:proteolysis"/>
    <property type="evidence" value="ECO:0007669"/>
    <property type="project" value="InterPro"/>
</dbReference>
<comment type="similarity">
    <text evidence="1">Belongs to the peptidase C14B family.</text>
</comment>
<evidence type="ECO:0000259" key="3">
    <source>
        <dbReference type="Pfam" id="PF00656"/>
    </source>
</evidence>
<feature type="compositionally biased region" description="Acidic residues" evidence="2">
    <location>
        <begin position="236"/>
        <end position="269"/>
    </location>
</feature>
<name>A0A0G4IAB1_9ALVE</name>
<dbReference type="VEuPathDB" id="CryptoDB:Cvel_12439"/>
<dbReference type="EMBL" id="CDMZ01005748">
    <property type="protein sequence ID" value="CEM54021.1"/>
    <property type="molecule type" value="Genomic_DNA"/>
</dbReference>
<reference evidence="4" key="1">
    <citation type="submission" date="2014-11" db="EMBL/GenBank/DDBJ databases">
        <authorList>
            <person name="Otto D Thomas"/>
            <person name="Naeem Raeece"/>
        </authorList>
    </citation>
    <scope>NUCLEOTIDE SEQUENCE</scope>
</reference>
<dbReference type="Gene3D" id="3.40.50.12660">
    <property type="match status" value="1"/>
</dbReference>
<dbReference type="PANTHER" id="PTHR48104:SF30">
    <property type="entry name" value="METACASPASE-1"/>
    <property type="match status" value="1"/>
</dbReference>
<dbReference type="InterPro" id="IPR050452">
    <property type="entry name" value="Metacaspase"/>
</dbReference>
<evidence type="ECO:0000313" key="4">
    <source>
        <dbReference type="EMBL" id="CEM54021.1"/>
    </source>
</evidence>
<evidence type="ECO:0000256" key="1">
    <source>
        <dbReference type="ARBA" id="ARBA00009005"/>
    </source>
</evidence>
<dbReference type="GO" id="GO:0005737">
    <property type="term" value="C:cytoplasm"/>
    <property type="evidence" value="ECO:0007669"/>
    <property type="project" value="TreeGrafter"/>
</dbReference>
<dbReference type="InterPro" id="IPR029030">
    <property type="entry name" value="Caspase-like_dom_sf"/>
</dbReference>
<dbReference type="PANTHER" id="PTHR48104">
    <property type="entry name" value="METACASPASE-4"/>
    <property type="match status" value="1"/>
</dbReference>
<dbReference type="PhylomeDB" id="A0A0G4IAB1"/>